<dbReference type="AlphaFoldDB" id="A0A3S4FH23"/>
<evidence type="ECO:0000313" key="3">
    <source>
        <dbReference type="Proteomes" id="UP000276345"/>
    </source>
</evidence>
<gene>
    <name evidence="2" type="primary">pduE_2</name>
    <name evidence="2" type="ORF">NCTC7406_02098</name>
</gene>
<dbReference type="EMBL" id="LR134142">
    <property type="protein sequence ID" value="VEA05773.1"/>
    <property type="molecule type" value="Genomic_DNA"/>
</dbReference>
<accession>A0A3S4FH23</accession>
<sequence length="40" mass="4073">MNTDAIESMVRDVLSRMNSLQGDAPAAAPAAGGTSPQRKG</sequence>
<dbReference type="Proteomes" id="UP000276345">
    <property type="component" value="Chromosome"/>
</dbReference>
<proteinExistence type="predicted"/>
<evidence type="ECO:0000313" key="2">
    <source>
        <dbReference type="EMBL" id="VEA05773.1"/>
    </source>
</evidence>
<keyword evidence="2" id="KW-0456">Lyase</keyword>
<name>A0A3S4FH23_SALET</name>
<organism evidence="2 3">
    <name type="scientific">Salmonella enterica subsp. enterica serovar Sanjuan</name>
    <dbReference type="NCBI Taxonomy" id="1160765"/>
    <lineage>
        <taxon>Bacteria</taxon>
        <taxon>Pseudomonadati</taxon>
        <taxon>Pseudomonadota</taxon>
        <taxon>Gammaproteobacteria</taxon>
        <taxon>Enterobacterales</taxon>
        <taxon>Enterobacteriaceae</taxon>
        <taxon>Salmonella</taxon>
    </lineage>
</organism>
<feature type="region of interest" description="Disordered" evidence="1">
    <location>
        <begin position="16"/>
        <end position="40"/>
    </location>
</feature>
<dbReference type="EC" id="4.2.1.28" evidence="2"/>
<dbReference type="GO" id="GO:0050215">
    <property type="term" value="F:propanediol dehydratase activity"/>
    <property type="evidence" value="ECO:0007669"/>
    <property type="project" value="UniProtKB-EC"/>
</dbReference>
<evidence type="ECO:0000256" key="1">
    <source>
        <dbReference type="SAM" id="MobiDB-lite"/>
    </source>
</evidence>
<reference evidence="2 3" key="1">
    <citation type="submission" date="2018-12" db="EMBL/GenBank/DDBJ databases">
        <authorList>
            <consortium name="Pathogen Informatics"/>
        </authorList>
    </citation>
    <scope>NUCLEOTIDE SEQUENCE [LARGE SCALE GENOMIC DNA]</scope>
    <source>
        <strain evidence="2 3">NCTC7406</strain>
    </source>
</reference>
<protein>
    <submittedName>
        <fullName evidence="2">Propanediol dehydratase small subunit</fullName>
        <ecNumber evidence="2">4.2.1.28</ecNumber>
    </submittedName>
</protein>